<proteinExistence type="predicted"/>
<dbReference type="AlphaFoldDB" id="A0AAW1IYP2"/>
<comment type="caution">
    <text evidence="1">The sequence shown here is derived from an EMBL/GenBank/DDBJ whole genome shotgun (WGS) entry which is preliminary data.</text>
</comment>
<sequence>MPIAYDILNGSFLSITKSLILLLELLRDPIRKIYSISQESPALRMMLLKLLRVAQAASIHFLNNHYLVSVEKDDAIKIITCCPSCINSFLKQPLSCKRGAQEDNALFSSSFRLILIVVLTDLGGGVDIFGLIDLIALKIFVSIYRSYNISERYHDSMRCSVDQDNLTTEICSSIRIQINGGCGFWRKTFSLVLGTRKSTISTPYTIIETRWTQNRREASY</sequence>
<keyword evidence="2" id="KW-1185">Reference proteome</keyword>
<evidence type="ECO:0000313" key="1">
    <source>
        <dbReference type="EMBL" id="KAK9695478.1"/>
    </source>
</evidence>
<reference evidence="1 2" key="1">
    <citation type="journal article" date="2024" name="BMC Genomics">
        <title>De novo assembly and annotation of Popillia japonica's genome with initial clues to its potential as an invasive pest.</title>
        <authorList>
            <person name="Cucini C."/>
            <person name="Boschi S."/>
            <person name="Funari R."/>
            <person name="Cardaioli E."/>
            <person name="Iannotti N."/>
            <person name="Marturano G."/>
            <person name="Paoli F."/>
            <person name="Bruttini M."/>
            <person name="Carapelli A."/>
            <person name="Frati F."/>
            <person name="Nardi F."/>
        </authorList>
    </citation>
    <scope>NUCLEOTIDE SEQUENCE [LARGE SCALE GENOMIC DNA]</scope>
    <source>
        <strain evidence="1">DMR45628</strain>
    </source>
</reference>
<dbReference type="EMBL" id="JASPKY010000480">
    <property type="protein sequence ID" value="KAK9695478.1"/>
    <property type="molecule type" value="Genomic_DNA"/>
</dbReference>
<evidence type="ECO:0000313" key="2">
    <source>
        <dbReference type="Proteomes" id="UP001458880"/>
    </source>
</evidence>
<protein>
    <submittedName>
        <fullName evidence="1">Uncharacterized protein</fullName>
    </submittedName>
</protein>
<gene>
    <name evidence="1" type="ORF">QE152_g32542</name>
</gene>
<name>A0AAW1IYP2_POPJA</name>
<organism evidence="1 2">
    <name type="scientific">Popillia japonica</name>
    <name type="common">Japanese beetle</name>
    <dbReference type="NCBI Taxonomy" id="7064"/>
    <lineage>
        <taxon>Eukaryota</taxon>
        <taxon>Metazoa</taxon>
        <taxon>Ecdysozoa</taxon>
        <taxon>Arthropoda</taxon>
        <taxon>Hexapoda</taxon>
        <taxon>Insecta</taxon>
        <taxon>Pterygota</taxon>
        <taxon>Neoptera</taxon>
        <taxon>Endopterygota</taxon>
        <taxon>Coleoptera</taxon>
        <taxon>Polyphaga</taxon>
        <taxon>Scarabaeiformia</taxon>
        <taxon>Scarabaeidae</taxon>
        <taxon>Rutelinae</taxon>
        <taxon>Popillia</taxon>
    </lineage>
</organism>
<dbReference type="Proteomes" id="UP001458880">
    <property type="component" value="Unassembled WGS sequence"/>
</dbReference>
<accession>A0AAW1IYP2</accession>